<evidence type="ECO:0000256" key="3">
    <source>
        <dbReference type="ARBA" id="ARBA00022630"/>
    </source>
</evidence>
<dbReference type="GO" id="GO:0016491">
    <property type="term" value="F:oxidoreductase activity"/>
    <property type="evidence" value="ECO:0007669"/>
    <property type="project" value="UniProtKB-KW"/>
</dbReference>
<evidence type="ECO:0000256" key="6">
    <source>
        <dbReference type="ARBA" id="ARBA00023002"/>
    </source>
</evidence>
<dbReference type="InterPro" id="IPR000415">
    <property type="entry name" value="Nitroreductase-like"/>
</dbReference>
<comment type="similarity">
    <text evidence="2">Belongs to the nitroreductase family.</text>
</comment>
<dbReference type="CDD" id="cd02135">
    <property type="entry name" value="YdjA-like"/>
    <property type="match status" value="1"/>
</dbReference>
<evidence type="ECO:0000256" key="5">
    <source>
        <dbReference type="ARBA" id="ARBA00022857"/>
    </source>
</evidence>
<reference evidence="9" key="1">
    <citation type="submission" date="2018-05" db="EMBL/GenBank/DDBJ databases">
        <authorList>
            <person name="Lanie J.A."/>
            <person name="Ng W.-L."/>
            <person name="Kazmierczak K.M."/>
            <person name="Andrzejewski T.M."/>
            <person name="Davidsen T.M."/>
            <person name="Wayne K.J."/>
            <person name="Tettelin H."/>
            <person name="Glass J.I."/>
            <person name="Rusch D."/>
            <person name="Podicherti R."/>
            <person name="Tsui H.-C.T."/>
            <person name="Winkler M.E."/>
        </authorList>
    </citation>
    <scope>NUCLEOTIDE SEQUENCE</scope>
</reference>
<protein>
    <recommendedName>
        <fullName evidence="8">Nitroreductase domain-containing protein</fullName>
    </recommendedName>
</protein>
<evidence type="ECO:0000259" key="8">
    <source>
        <dbReference type="Pfam" id="PF00881"/>
    </source>
</evidence>
<keyword evidence="5" id="KW-0521">NADP</keyword>
<dbReference type="InterPro" id="IPR026021">
    <property type="entry name" value="YdjA-like"/>
</dbReference>
<proteinExistence type="inferred from homology"/>
<comment type="cofactor">
    <cofactor evidence="1">
        <name>FMN</name>
        <dbReference type="ChEBI" id="CHEBI:58210"/>
    </cofactor>
</comment>
<name>A0A381QW24_9ZZZZ</name>
<dbReference type="Pfam" id="PF00881">
    <property type="entry name" value="Nitroreductase"/>
    <property type="match status" value="1"/>
</dbReference>
<evidence type="ECO:0000256" key="1">
    <source>
        <dbReference type="ARBA" id="ARBA00001917"/>
    </source>
</evidence>
<dbReference type="PANTHER" id="PTHR43821:SF1">
    <property type="entry name" value="NAD(P)H NITROREDUCTASE YDJA-RELATED"/>
    <property type="match status" value="1"/>
</dbReference>
<dbReference type="InterPro" id="IPR052530">
    <property type="entry name" value="NAD(P)H_nitroreductase"/>
</dbReference>
<evidence type="ECO:0000256" key="2">
    <source>
        <dbReference type="ARBA" id="ARBA00007118"/>
    </source>
</evidence>
<keyword evidence="3" id="KW-0285">Flavoprotein</keyword>
<gene>
    <name evidence="9" type="ORF">METZ01_LOCUS35672</name>
</gene>
<dbReference type="InterPro" id="IPR029479">
    <property type="entry name" value="Nitroreductase"/>
</dbReference>
<dbReference type="SUPFAM" id="SSF55469">
    <property type="entry name" value="FMN-dependent nitroreductase-like"/>
    <property type="match status" value="1"/>
</dbReference>
<evidence type="ECO:0000313" key="9">
    <source>
        <dbReference type="EMBL" id="SUZ82818.1"/>
    </source>
</evidence>
<dbReference type="EMBL" id="UINC01001524">
    <property type="protein sequence ID" value="SUZ82818.1"/>
    <property type="molecule type" value="Genomic_DNA"/>
</dbReference>
<evidence type="ECO:0000256" key="4">
    <source>
        <dbReference type="ARBA" id="ARBA00022643"/>
    </source>
</evidence>
<accession>A0A381QW24</accession>
<feature type="domain" description="Nitroreductase" evidence="8">
    <location>
        <begin position="8"/>
        <end position="162"/>
    </location>
</feature>
<keyword evidence="4" id="KW-0288">FMN</keyword>
<organism evidence="9">
    <name type="scientific">marine metagenome</name>
    <dbReference type="NCBI Taxonomy" id="408172"/>
    <lineage>
        <taxon>unclassified sequences</taxon>
        <taxon>metagenomes</taxon>
        <taxon>ecological metagenomes</taxon>
    </lineage>
</organism>
<dbReference type="PANTHER" id="PTHR43821">
    <property type="entry name" value="NAD(P)H NITROREDUCTASE YDJA-RELATED"/>
    <property type="match status" value="1"/>
</dbReference>
<keyword evidence="6" id="KW-0560">Oxidoreductase</keyword>
<sequence>MEKLANSIRSRRTIKLFKNKEVSRDILIKAIEVARWAPNHHLTEPWNFYILGKQSIKKSVDLIRIVTAEKKDLKIANFKADQAAERPGWLVVTCNKSDEVIKQQEDYASVCCAIQNLLLYLSEAGLASKWSTGEITRDQRFYELLKIDTSKEFIVALIWYGYPKVIPTQKRREVSQIVTYLK</sequence>
<dbReference type="Gene3D" id="3.40.109.10">
    <property type="entry name" value="NADH Oxidase"/>
    <property type="match status" value="1"/>
</dbReference>
<evidence type="ECO:0000256" key="7">
    <source>
        <dbReference type="ARBA" id="ARBA00023027"/>
    </source>
</evidence>
<keyword evidence="7" id="KW-0520">NAD</keyword>
<dbReference type="AlphaFoldDB" id="A0A381QW24"/>